<evidence type="ECO:0000259" key="1">
    <source>
        <dbReference type="Pfam" id="PF16020"/>
    </source>
</evidence>
<dbReference type="OrthoDB" id="9981889at2759"/>
<evidence type="ECO:0000313" key="2">
    <source>
        <dbReference type="EnsemblMetazoa" id="AAEL006164-PA"/>
    </source>
</evidence>
<organism evidence="2 3">
    <name type="scientific">Aedes aegypti</name>
    <name type="common">Yellowfever mosquito</name>
    <name type="synonym">Culex aegypti</name>
    <dbReference type="NCBI Taxonomy" id="7159"/>
    <lineage>
        <taxon>Eukaryota</taxon>
        <taxon>Metazoa</taxon>
        <taxon>Ecdysozoa</taxon>
        <taxon>Arthropoda</taxon>
        <taxon>Hexapoda</taxon>
        <taxon>Insecta</taxon>
        <taxon>Pterygota</taxon>
        <taxon>Neoptera</taxon>
        <taxon>Endopterygota</taxon>
        <taxon>Diptera</taxon>
        <taxon>Nematocera</taxon>
        <taxon>Culicoidea</taxon>
        <taxon>Culicidae</taxon>
        <taxon>Culicinae</taxon>
        <taxon>Aedini</taxon>
        <taxon>Aedes</taxon>
        <taxon>Stegomyia</taxon>
    </lineage>
</organism>
<accession>A0A1S4FCX8</accession>
<dbReference type="InParanoid" id="A0A1S4FCX8"/>
<evidence type="ECO:0000313" key="3">
    <source>
        <dbReference type="Proteomes" id="UP000008820"/>
    </source>
</evidence>
<dbReference type="Pfam" id="PF16020">
    <property type="entry name" value="Deltameth_res"/>
    <property type="match status" value="1"/>
</dbReference>
<dbReference type="FunCoup" id="A0A1S4FCX8">
    <property type="interactions" value="287"/>
</dbReference>
<dbReference type="PANTHER" id="PTHR22133">
    <property type="entry name" value="AT01821P-RELATED"/>
    <property type="match status" value="1"/>
</dbReference>
<protein>
    <recommendedName>
        <fullName evidence="1">Deltamethrin resistance protein prag01 domain-containing protein</fullName>
    </recommendedName>
</protein>
<feature type="domain" description="Deltamethrin resistance protein prag01" evidence="1">
    <location>
        <begin position="34"/>
        <end position="83"/>
    </location>
</feature>
<name>A0A1S4FCX8_AEDAE</name>
<gene>
    <name evidence="2" type="primary">5567573</name>
</gene>
<proteinExistence type="predicted"/>
<sequence length="139" mass="15765">MQALRPLTNLAARNGAFFARSYHGPSNFRVFTMNEIPVPEGDFFEQHRRKKRTYNAVLAAWLAARIIIFGITATLAKESGLINRNHPAFSVATKRHDTMKPKYSAGDLEKVVEALRNGQHSGKLWALLVYRRPLSEMLL</sequence>
<dbReference type="PANTHER" id="PTHR22133:SF2">
    <property type="entry name" value="AT01821P-RELATED"/>
    <property type="match status" value="1"/>
</dbReference>
<dbReference type="EnsemblMetazoa" id="AAEL006164-RA">
    <property type="protein sequence ID" value="AAEL006164-PA"/>
    <property type="gene ID" value="AAEL006164"/>
</dbReference>
<dbReference type="InterPro" id="IPR031973">
    <property type="entry name" value="Deltameth_res_prag01"/>
</dbReference>
<reference evidence="2 3" key="1">
    <citation type="submission" date="2017-06" db="EMBL/GenBank/DDBJ databases">
        <title>Aedes aegypti genome working group (AGWG) sequencing and assembly.</title>
        <authorList>
            <consortium name="Aedes aegypti Genome Working Group (AGWG)"/>
            <person name="Matthews B.J."/>
        </authorList>
    </citation>
    <scope>NUCLEOTIDE SEQUENCE [LARGE SCALE GENOMIC DNA]</scope>
    <source>
        <strain evidence="2 3">LVP_AGWG</strain>
    </source>
</reference>
<dbReference type="VEuPathDB" id="VectorBase:AAEL006164"/>
<keyword evidence="3" id="KW-1185">Reference proteome</keyword>
<dbReference type="AlphaFoldDB" id="A0A1S4FCX8"/>
<reference evidence="2" key="2">
    <citation type="submission" date="2020-05" db="UniProtKB">
        <authorList>
            <consortium name="EnsemblMetazoa"/>
        </authorList>
    </citation>
    <scope>IDENTIFICATION</scope>
    <source>
        <strain evidence="2">LVP_AGWG</strain>
    </source>
</reference>
<dbReference type="Proteomes" id="UP000008820">
    <property type="component" value="Chromosome 1"/>
</dbReference>